<evidence type="ECO:0000313" key="2">
    <source>
        <dbReference type="EMBL" id="GFS40690.1"/>
    </source>
</evidence>
<feature type="transmembrane region" description="Helical" evidence="1">
    <location>
        <begin position="227"/>
        <end position="246"/>
    </location>
</feature>
<evidence type="ECO:0000313" key="3">
    <source>
        <dbReference type="Proteomes" id="UP000585474"/>
    </source>
</evidence>
<keyword evidence="1" id="KW-0812">Transmembrane</keyword>
<keyword evidence="2" id="KW-0687">Ribonucleoprotein</keyword>
<gene>
    <name evidence="2" type="ORF">Acr_00g0069860</name>
</gene>
<organism evidence="2 3">
    <name type="scientific">Actinidia rufa</name>
    <dbReference type="NCBI Taxonomy" id="165716"/>
    <lineage>
        <taxon>Eukaryota</taxon>
        <taxon>Viridiplantae</taxon>
        <taxon>Streptophyta</taxon>
        <taxon>Embryophyta</taxon>
        <taxon>Tracheophyta</taxon>
        <taxon>Spermatophyta</taxon>
        <taxon>Magnoliopsida</taxon>
        <taxon>eudicotyledons</taxon>
        <taxon>Gunneridae</taxon>
        <taxon>Pentapetalae</taxon>
        <taxon>asterids</taxon>
        <taxon>Ericales</taxon>
        <taxon>Actinidiaceae</taxon>
        <taxon>Actinidia</taxon>
    </lineage>
</organism>
<accession>A0A7J0DRA4</accession>
<dbReference type="EMBL" id="BJWL01000358">
    <property type="protein sequence ID" value="GFS40690.1"/>
    <property type="molecule type" value="Genomic_DNA"/>
</dbReference>
<dbReference type="Proteomes" id="UP000585474">
    <property type="component" value="Unassembled WGS sequence"/>
</dbReference>
<name>A0A7J0DRA4_9ERIC</name>
<keyword evidence="2" id="KW-0689">Ribosomal protein</keyword>
<comment type="caution">
    <text evidence="2">The sequence shown here is derived from an EMBL/GenBank/DDBJ whole genome shotgun (WGS) entry which is preliminary data.</text>
</comment>
<dbReference type="GO" id="GO:0005840">
    <property type="term" value="C:ribosome"/>
    <property type="evidence" value="ECO:0007669"/>
    <property type="project" value="UniProtKB-KW"/>
</dbReference>
<keyword evidence="3" id="KW-1185">Reference proteome</keyword>
<protein>
    <submittedName>
        <fullName evidence="2">Ribosomal protein L13 family protein</fullName>
    </submittedName>
</protein>
<keyword evidence="1" id="KW-0472">Membrane</keyword>
<proteinExistence type="predicted"/>
<evidence type="ECO:0000256" key="1">
    <source>
        <dbReference type="SAM" id="Phobius"/>
    </source>
</evidence>
<reference evidence="3" key="1">
    <citation type="submission" date="2019-07" db="EMBL/GenBank/DDBJ databases">
        <title>De Novo Assembly of kiwifruit Actinidia rufa.</title>
        <authorList>
            <person name="Sugita-Konishi S."/>
            <person name="Sato K."/>
            <person name="Mori E."/>
            <person name="Abe Y."/>
            <person name="Kisaki G."/>
            <person name="Hamano K."/>
            <person name="Suezawa K."/>
            <person name="Otani M."/>
            <person name="Fukuda T."/>
            <person name="Manabe T."/>
            <person name="Gomi K."/>
            <person name="Tabuchi M."/>
            <person name="Akimitsu K."/>
            <person name="Kataoka I."/>
        </authorList>
    </citation>
    <scope>NUCLEOTIDE SEQUENCE [LARGE SCALE GENOMIC DNA]</scope>
    <source>
        <strain evidence="3">cv. Fuchu</strain>
    </source>
</reference>
<keyword evidence="1" id="KW-1133">Transmembrane helix</keyword>
<dbReference type="AlphaFoldDB" id="A0A7J0DRA4"/>
<sequence>MAMAYASSSVMLMLPSPKPYCACLNKTPVLRFPVAASSSKPSTRTNGTFQIPCQDKDVVVPLDQRWMFDEEEAKGPVLVQLPHKICKTASKIPCPHQRATPLPTKVYAPPHWSACTFSSRCPAPPTGVRRKVCHFASCRGSISPPLYAQLKRSLPLIKSRAKETRSASSRPSLYNFSKSTWSPSTELLSRHPALVAPFVSGQTFVHIPKYLPALFYHFRSSKYHYGFFKYPYACFAYLCATVAYLVHSSC</sequence>